<protein>
    <submittedName>
        <fullName evidence="2">Uncharacterized protein</fullName>
    </submittedName>
</protein>
<feature type="region of interest" description="Disordered" evidence="1">
    <location>
        <begin position="63"/>
        <end position="115"/>
    </location>
</feature>
<dbReference type="OrthoDB" id="10449574at2759"/>
<evidence type="ECO:0000256" key="1">
    <source>
        <dbReference type="SAM" id="MobiDB-lite"/>
    </source>
</evidence>
<proteinExistence type="predicted"/>
<keyword evidence="3" id="KW-1185">Reference proteome</keyword>
<name>A0A6A5S5F5_9PLEO</name>
<feature type="compositionally biased region" description="Basic and acidic residues" evidence="1">
    <location>
        <begin position="103"/>
        <end position="115"/>
    </location>
</feature>
<organism evidence="2 3">
    <name type="scientific">Clathrospora elynae</name>
    <dbReference type="NCBI Taxonomy" id="706981"/>
    <lineage>
        <taxon>Eukaryota</taxon>
        <taxon>Fungi</taxon>
        <taxon>Dikarya</taxon>
        <taxon>Ascomycota</taxon>
        <taxon>Pezizomycotina</taxon>
        <taxon>Dothideomycetes</taxon>
        <taxon>Pleosporomycetidae</taxon>
        <taxon>Pleosporales</taxon>
        <taxon>Diademaceae</taxon>
        <taxon>Clathrospora</taxon>
    </lineage>
</organism>
<feature type="compositionally biased region" description="Gly residues" evidence="1">
    <location>
        <begin position="90"/>
        <end position="101"/>
    </location>
</feature>
<evidence type="ECO:0000313" key="3">
    <source>
        <dbReference type="Proteomes" id="UP000800038"/>
    </source>
</evidence>
<gene>
    <name evidence="2" type="ORF">EJ02DRAFT_363093</name>
</gene>
<dbReference type="Proteomes" id="UP000800038">
    <property type="component" value="Unassembled WGS sequence"/>
</dbReference>
<evidence type="ECO:0000313" key="2">
    <source>
        <dbReference type="EMBL" id="KAF1934714.1"/>
    </source>
</evidence>
<reference evidence="2" key="1">
    <citation type="journal article" date="2020" name="Stud. Mycol.">
        <title>101 Dothideomycetes genomes: a test case for predicting lifestyles and emergence of pathogens.</title>
        <authorList>
            <person name="Haridas S."/>
            <person name="Albert R."/>
            <person name="Binder M."/>
            <person name="Bloem J."/>
            <person name="Labutti K."/>
            <person name="Salamov A."/>
            <person name="Andreopoulos B."/>
            <person name="Baker S."/>
            <person name="Barry K."/>
            <person name="Bills G."/>
            <person name="Bluhm B."/>
            <person name="Cannon C."/>
            <person name="Castanera R."/>
            <person name="Culley D."/>
            <person name="Daum C."/>
            <person name="Ezra D."/>
            <person name="Gonzalez J."/>
            <person name="Henrissat B."/>
            <person name="Kuo A."/>
            <person name="Liang C."/>
            <person name="Lipzen A."/>
            <person name="Lutzoni F."/>
            <person name="Magnuson J."/>
            <person name="Mondo S."/>
            <person name="Nolan M."/>
            <person name="Ohm R."/>
            <person name="Pangilinan J."/>
            <person name="Park H.-J."/>
            <person name="Ramirez L."/>
            <person name="Alfaro M."/>
            <person name="Sun H."/>
            <person name="Tritt A."/>
            <person name="Yoshinaga Y."/>
            <person name="Zwiers L.-H."/>
            <person name="Turgeon B."/>
            <person name="Goodwin S."/>
            <person name="Spatafora J."/>
            <person name="Crous P."/>
            <person name="Grigoriev I."/>
        </authorList>
    </citation>
    <scope>NUCLEOTIDE SEQUENCE</scope>
    <source>
        <strain evidence="2">CBS 161.51</strain>
    </source>
</reference>
<sequence>MECIISAKCKVYQFILAIEDTYPSYARDRRSDLRRGVTLSINHMCNELNDEARRDDPIKSAAFGARQNASKDNSNNNTPRGGRSHRGRGSGRGGRGGGGGGDDNDRKTTPTDDKRSAVRAYCNHCKHTHIGAGDNCWFTFPHKATDDWRARNANRIKTKPSTGTANIAIVTHTEPDVERAFDRFSFAAVKLSADVLSQAGCSDYKKRFILNTGSSDHICNDYSKFVSFGNDPNFHAVIDTGAGPIVANRKGTIEITVLTSNGSLHRIQFTNV</sequence>
<feature type="non-terminal residue" evidence="2">
    <location>
        <position position="272"/>
    </location>
</feature>
<dbReference type="EMBL" id="ML976394">
    <property type="protein sequence ID" value="KAF1934714.1"/>
    <property type="molecule type" value="Genomic_DNA"/>
</dbReference>
<accession>A0A6A5S5F5</accession>
<feature type="compositionally biased region" description="Polar residues" evidence="1">
    <location>
        <begin position="67"/>
        <end position="79"/>
    </location>
</feature>
<dbReference type="AlphaFoldDB" id="A0A6A5S5F5"/>